<dbReference type="KEGG" id="run:DR864_05275"/>
<organism evidence="2 3">
    <name type="scientific">Runella rosea</name>
    <dbReference type="NCBI Taxonomy" id="2259595"/>
    <lineage>
        <taxon>Bacteria</taxon>
        <taxon>Pseudomonadati</taxon>
        <taxon>Bacteroidota</taxon>
        <taxon>Cytophagia</taxon>
        <taxon>Cytophagales</taxon>
        <taxon>Spirosomataceae</taxon>
        <taxon>Runella</taxon>
    </lineage>
</organism>
<dbReference type="AlphaFoldDB" id="A0A344TEW7"/>
<evidence type="ECO:0000256" key="1">
    <source>
        <dbReference type="SAM" id="SignalP"/>
    </source>
</evidence>
<keyword evidence="1" id="KW-0732">Signal</keyword>
<protein>
    <recommendedName>
        <fullName evidence="4">Cytochrome b561 domain-containing protein</fullName>
    </recommendedName>
</protein>
<gene>
    <name evidence="2" type="ORF">DR864_05275</name>
</gene>
<keyword evidence="3" id="KW-1185">Reference proteome</keyword>
<feature type="chain" id="PRO_5016608001" description="Cytochrome b561 domain-containing protein" evidence="1">
    <location>
        <begin position="21"/>
        <end position="206"/>
    </location>
</feature>
<accession>A0A344TEW7</accession>
<evidence type="ECO:0008006" key="4">
    <source>
        <dbReference type="Google" id="ProtNLM"/>
    </source>
</evidence>
<dbReference type="EMBL" id="CP030850">
    <property type="protein sequence ID" value="AXE17188.1"/>
    <property type="molecule type" value="Genomic_DNA"/>
</dbReference>
<reference evidence="2 3" key="1">
    <citation type="submission" date="2018-07" db="EMBL/GenBank/DDBJ databases">
        <title>Genome sequencing of Runella.</title>
        <authorList>
            <person name="Baek M.-G."/>
            <person name="Yi H."/>
        </authorList>
    </citation>
    <scope>NUCLEOTIDE SEQUENCE [LARGE SCALE GENOMIC DNA]</scope>
    <source>
        <strain evidence="2 3">HYN0085</strain>
    </source>
</reference>
<feature type="signal peptide" evidence="1">
    <location>
        <begin position="1"/>
        <end position="20"/>
    </location>
</feature>
<evidence type="ECO:0000313" key="3">
    <source>
        <dbReference type="Proteomes" id="UP000251993"/>
    </source>
</evidence>
<dbReference type="RefSeq" id="WP_114065974.1">
    <property type="nucleotide sequence ID" value="NZ_CP030850.1"/>
</dbReference>
<name>A0A344TEW7_9BACT</name>
<dbReference type="OrthoDB" id="9792508at2"/>
<sequence length="206" mass="23010">MKIVIFGLWLTWVTSSFCWAQLTQTDTLLADIGVNQLPDLLPSKMLFTQRAVWGSRGLVRNWRPLTIQNRQSELKIRRNMLKIHRFVGLTTLAGMVGQGFLGAKLYRNYSPSLKNTHENMAMGINITYTTAALLSLTAPPPMVRRKGFSGVKLHRGLAILHLSGMIATNVLAHKISDNPSLKPYHRAAAYTTFAAMTLSVVSLKFK</sequence>
<dbReference type="Proteomes" id="UP000251993">
    <property type="component" value="Chromosome"/>
</dbReference>
<evidence type="ECO:0000313" key="2">
    <source>
        <dbReference type="EMBL" id="AXE17188.1"/>
    </source>
</evidence>
<proteinExistence type="predicted"/>